<keyword evidence="5" id="KW-1185">Reference proteome</keyword>
<name>A0A8S3PZS8_MYTED</name>
<proteinExistence type="predicted"/>
<organism evidence="4 5">
    <name type="scientific">Mytilus edulis</name>
    <name type="common">Blue mussel</name>
    <dbReference type="NCBI Taxonomy" id="6550"/>
    <lineage>
        <taxon>Eukaryota</taxon>
        <taxon>Metazoa</taxon>
        <taxon>Spiralia</taxon>
        <taxon>Lophotrochozoa</taxon>
        <taxon>Mollusca</taxon>
        <taxon>Bivalvia</taxon>
        <taxon>Autobranchia</taxon>
        <taxon>Pteriomorphia</taxon>
        <taxon>Mytilida</taxon>
        <taxon>Mytiloidea</taxon>
        <taxon>Mytilidae</taxon>
        <taxon>Mytilinae</taxon>
        <taxon>Mytilus</taxon>
    </lineage>
</organism>
<evidence type="ECO:0000259" key="3">
    <source>
        <dbReference type="SMART" id="SM00198"/>
    </source>
</evidence>
<keyword evidence="2" id="KW-0472">Membrane</keyword>
<accession>A0A8S3PZS8</accession>
<dbReference type="InterPro" id="IPR014044">
    <property type="entry name" value="CAP_dom"/>
</dbReference>
<reference evidence="4" key="1">
    <citation type="submission" date="2021-03" db="EMBL/GenBank/DDBJ databases">
        <authorList>
            <person name="Bekaert M."/>
        </authorList>
    </citation>
    <scope>NUCLEOTIDE SEQUENCE</scope>
</reference>
<dbReference type="SUPFAM" id="SSF55797">
    <property type="entry name" value="PR-1-like"/>
    <property type="match status" value="1"/>
</dbReference>
<dbReference type="CDD" id="cd05380">
    <property type="entry name" value="CAP_euk"/>
    <property type="match status" value="1"/>
</dbReference>
<feature type="compositionally biased region" description="Polar residues" evidence="1">
    <location>
        <begin position="269"/>
        <end position="307"/>
    </location>
</feature>
<dbReference type="PANTHER" id="PTHR10334">
    <property type="entry name" value="CYSTEINE-RICH SECRETORY PROTEIN-RELATED"/>
    <property type="match status" value="1"/>
</dbReference>
<dbReference type="InterPro" id="IPR035940">
    <property type="entry name" value="CAP_sf"/>
</dbReference>
<evidence type="ECO:0000313" key="5">
    <source>
        <dbReference type="Proteomes" id="UP000683360"/>
    </source>
</evidence>
<evidence type="ECO:0000313" key="4">
    <source>
        <dbReference type="EMBL" id="CAG2188561.1"/>
    </source>
</evidence>
<dbReference type="SMART" id="SM00198">
    <property type="entry name" value="SCP"/>
    <property type="match status" value="1"/>
</dbReference>
<dbReference type="PRINTS" id="PR00837">
    <property type="entry name" value="V5TPXLIKE"/>
</dbReference>
<feature type="transmembrane region" description="Helical" evidence="2">
    <location>
        <begin position="21"/>
        <end position="43"/>
    </location>
</feature>
<feature type="domain" description="SCP" evidence="3">
    <location>
        <begin position="42"/>
        <end position="179"/>
    </location>
</feature>
<dbReference type="Pfam" id="PF00188">
    <property type="entry name" value="CAP"/>
    <property type="match status" value="1"/>
</dbReference>
<dbReference type="PROSITE" id="PS01009">
    <property type="entry name" value="CRISP_1"/>
    <property type="match status" value="1"/>
</dbReference>
<dbReference type="Proteomes" id="UP000683360">
    <property type="component" value="Unassembled WGS sequence"/>
</dbReference>
<feature type="compositionally biased region" description="Basic and acidic residues" evidence="1">
    <location>
        <begin position="247"/>
        <end position="262"/>
    </location>
</feature>
<dbReference type="InterPro" id="IPR018244">
    <property type="entry name" value="Allrgn_V5/Tpx1_CS"/>
</dbReference>
<feature type="compositionally biased region" description="Polar residues" evidence="1">
    <location>
        <begin position="316"/>
        <end position="334"/>
    </location>
</feature>
<dbReference type="EMBL" id="CAJPWZ010000253">
    <property type="protein sequence ID" value="CAG2188561.1"/>
    <property type="molecule type" value="Genomic_DNA"/>
</dbReference>
<feature type="region of interest" description="Disordered" evidence="1">
    <location>
        <begin position="247"/>
        <end position="334"/>
    </location>
</feature>
<evidence type="ECO:0000256" key="1">
    <source>
        <dbReference type="SAM" id="MobiDB-lite"/>
    </source>
</evidence>
<dbReference type="GO" id="GO:0005576">
    <property type="term" value="C:extracellular region"/>
    <property type="evidence" value="ECO:0007669"/>
    <property type="project" value="InterPro"/>
</dbReference>
<dbReference type="AlphaFoldDB" id="A0A8S3PZS8"/>
<keyword evidence="2" id="KW-0812">Transmembrane</keyword>
<gene>
    <name evidence="4" type="ORF">MEDL_3969</name>
</gene>
<dbReference type="OrthoDB" id="10250153at2759"/>
<keyword evidence="2" id="KW-1133">Transmembrane helix</keyword>
<comment type="caution">
    <text evidence="4">The sequence shown here is derived from an EMBL/GenBank/DDBJ whole genome shotgun (WGS) entry which is preliminary data.</text>
</comment>
<evidence type="ECO:0000256" key="2">
    <source>
        <dbReference type="SAM" id="Phobius"/>
    </source>
</evidence>
<dbReference type="Gene3D" id="3.40.33.10">
    <property type="entry name" value="CAP"/>
    <property type="match status" value="1"/>
</dbReference>
<sequence length="334" mass="38030">MTLHRNTRAINIDLLTVAGRIMVILSFLVVLLPLFGTCLGSIYSSLLLNEHNRYRKSENAANMQKLVWSPTLEQEATAWAARCSNSHQQNGRGENLAMQSVGEDINVLIKRGIKMWFDEKRDYSPGRGFSMSTGHYTQMVWADSKQLGCGVQICNANSKFPMKYMYLVCFYDPPGNFNNREPYINGQACSRCRSGQKCDAGLCSDHATGGRNVPDTPTKVNSRSNVNGGTDWKYSPWKIVNENQRTKPDQNRRITTTRENKPNGRVVWSWTSGNNRRGIQTNNQNSQPRTSRNWNLPQSWNRNTGRNMNIRRRVWTSGQNTGTPTTNWSYSWSS</sequence>
<protein>
    <submittedName>
        <fullName evidence="4">PI16</fullName>
    </submittedName>
</protein>
<dbReference type="InterPro" id="IPR001283">
    <property type="entry name" value="CRISP-related"/>
</dbReference>